<dbReference type="InterPro" id="IPR052733">
    <property type="entry name" value="Chloroplast_QOR"/>
</dbReference>
<dbReference type="InterPro" id="IPR013154">
    <property type="entry name" value="ADH-like_N"/>
</dbReference>
<evidence type="ECO:0000313" key="3">
    <source>
        <dbReference type="Proteomes" id="UP000241936"/>
    </source>
</evidence>
<protein>
    <submittedName>
        <fullName evidence="2">NADPH:quinone reductase</fullName>
    </submittedName>
</protein>
<evidence type="ECO:0000313" key="2">
    <source>
        <dbReference type="EMBL" id="AVU77273.1"/>
    </source>
</evidence>
<dbReference type="Pfam" id="PF13602">
    <property type="entry name" value="ADH_zinc_N_2"/>
    <property type="match status" value="1"/>
</dbReference>
<dbReference type="SUPFAM" id="SSF51735">
    <property type="entry name" value="NAD(P)-binding Rossmann-fold domains"/>
    <property type="match status" value="1"/>
</dbReference>
<dbReference type="InterPro" id="IPR002364">
    <property type="entry name" value="Quin_OxRdtase/zeta-crystal_CS"/>
</dbReference>
<dbReference type="Gene3D" id="3.90.180.10">
    <property type="entry name" value="Medium-chain alcohol dehydrogenases, catalytic domain"/>
    <property type="match status" value="1"/>
</dbReference>
<evidence type="ECO:0000259" key="1">
    <source>
        <dbReference type="SMART" id="SM00829"/>
    </source>
</evidence>
<organism evidence="2 3">
    <name type="scientific">Pseudomonas rhizophila</name>
    <dbReference type="NCBI Taxonomy" id="2045200"/>
    <lineage>
        <taxon>Bacteria</taxon>
        <taxon>Pseudomonadati</taxon>
        <taxon>Pseudomonadota</taxon>
        <taxon>Gammaproteobacteria</taxon>
        <taxon>Pseudomonadales</taxon>
        <taxon>Pseudomonadaceae</taxon>
        <taxon>Pseudomonas</taxon>
    </lineage>
</organism>
<reference evidence="2 3" key="1">
    <citation type="journal article" date="2018" name="Front. Microbiol.">
        <title>Pseudomonas rhizophila S211, a New Plant Growth-Promoting Rhizobacterium with Potential in Pesticide-Bioremediation.</title>
        <authorList>
            <person name="Hassen W."/>
            <person name="Neifar M."/>
            <person name="Cherif H."/>
            <person name="Najjari A."/>
            <person name="Chouchane H."/>
            <person name="Driouich R.C."/>
            <person name="Salah A."/>
            <person name="Naili F."/>
            <person name="Mosbah A."/>
            <person name="Souissi Y."/>
            <person name="Raddadi N."/>
            <person name="Ouzari H.I."/>
            <person name="Fava F."/>
            <person name="Cherif A."/>
        </authorList>
    </citation>
    <scope>NUCLEOTIDE SEQUENCE [LARGE SCALE GENOMIC DNA]</scope>
    <source>
        <strain evidence="2 3">S211</strain>
    </source>
</reference>
<dbReference type="EMBL" id="CP024081">
    <property type="protein sequence ID" value="AVU77273.1"/>
    <property type="molecule type" value="Genomic_DNA"/>
</dbReference>
<dbReference type="CDD" id="cd05289">
    <property type="entry name" value="MDR_like_2"/>
    <property type="match status" value="1"/>
</dbReference>
<gene>
    <name evidence="2" type="ORF">CRX69_19510</name>
</gene>
<dbReference type="SMART" id="SM00829">
    <property type="entry name" value="PKS_ER"/>
    <property type="match status" value="1"/>
</dbReference>
<feature type="domain" description="Enoyl reductase (ER)" evidence="1">
    <location>
        <begin position="8"/>
        <end position="304"/>
    </location>
</feature>
<dbReference type="PROSITE" id="PS01162">
    <property type="entry name" value="QOR_ZETA_CRYSTAL"/>
    <property type="match status" value="1"/>
</dbReference>
<dbReference type="InterPro" id="IPR011032">
    <property type="entry name" value="GroES-like_sf"/>
</dbReference>
<dbReference type="Pfam" id="PF08240">
    <property type="entry name" value="ADH_N"/>
    <property type="match status" value="1"/>
</dbReference>
<dbReference type="Proteomes" id="UP000241936">
    <property type="component" value="Chromosome"/>
</dbReference>
<proteinExistence type="predicted"/>
<dbReference type="InterPro" id="IPR020843">
    <property type="entry name" value="ER"/>
</dbReference>
<dbReference type="PANTHER" id="PTHR44013:SF1">
    <property type="entry name" value="ZINC-TYPE ALCOHOL DEHYDROGENASE-LIKE PROTEIN C16A3.02C"/>
    <property type="match status" value="1"/>
</dbReference>
<keyword evidence="3" id="KW-1185">Reference proteome</keyword>
<dbReference type="Gene3D" id="3.40.50.720">
    <property type="entry name" value="NAD(P)-binding Rossmann-like Domain"/>
    <property type="match status" value="1"/>
</dbReference>
<name>A0ABM6UII3_9PSED</name>
<accession>A0ABM6UII3</accession>
<dbReference type="RefSeq" id="WP_107322672.1">
    <property type="nucleotide sequence ID" value="NZ_CP024081.1"/>
</dbReference>
<dbReference type="SUPFAM" id="SSF50129">
    <property type="entry name" value="GroES-like"/>
    <property type="match status" value="1"/>
</dbReference>
<sequence length="305" mass="31881">MKSIRIHTYNDKPVAEQIPTPAVAKDQVLVQVQATALNPLDALVVSGVAAQFFAISLPLTLGTDFAGVIEKVGSEVSQWRVGDRIIACADASTCGGLAEFAAVPASACVALPQSMSAIEGAAIPIAALTAWHSLFSSARLKAGETVLIHAGAGGVGTFAVQFAKKAGARVIATASGDGLELARRLGADEVLDYTSVDFTSVVHNVDVVLDLVGGETQQRSFEVLRKGGRLVSTAMPPDAHMAESCGVTASMFYAAQYASQLDKLVSSIVEQGVEVVIDRVVPFDAFDDAWERLVSGRARGKIIVQ</sequence>
<dbReference type="PANTHER" id="PTHR44013">
    <property type="entry name" value="ZINC-TYPE ALCOHOL DEHYDROGENASE-LIKE PROTEIN C16A3.02C"/>
    <property type="match status" value="1"/>
</dbReference>
<dbReference type="InterPro" id="IPR036291">
    <property type="entry name" value="NAD(P)-bd_dom_sf"/>
</dbReference>